<evidence type="ECO:0000313" key="3">
    <source>
        <dbReference type="Proteomes" id="UP001500956"/>
    </source>
</evidence>
<keyword evidence="1" id="KW-0732">Signal</keyword>
<evidence type="ECO:0008006" key="4">
    <source>
        <dbReference type="Google" id="ProtNLM"/>
    </source>
</evidence>
<organism evidence="2 3">
    <name type="scientific">Isoptericola chiayiensis</name>
    <dbReference type="NCBI Taxonomy" id="579446"/>
    <lineage>
        <taxon>Bacteria</taxon>
        <taxon>Bacillati</taxon>
        <taxon>Actinomycetota</taxon>
        <taxon>Actinomycetes</taxon>
        <taxon>Micrococcales</taxon>
        <taxon>Promicromonosporaceae</taxon>
        <taxon>Isoptericola</taxon>
    </lineage>
</organism>
<dbReference type="RefSeq" id="WP_172150800.1">
    <property type="nucleotide sequence ID" value="NZ_BAABID010000006.1"/>
</dbReference>
<dbReference type="EMBL" id="BAABID010000006">
    <property type="protein sequence ID" value="GAA4722698.1"/>
    <property type="molecule type" value="Genomic_DNA"/>
</dbReference>
<feature type="chain" id="PRO_5046100113" description="Copper chaperone PCu(A)C" evidence="1">
    <location>
        <begin position="23"/>
        <end position="141"/>
    </location>
</feature>
<accession>A0ABP8Y9T3</accession>
<sequence>MPRRRRALTAAALFALVATGCAAPDDDSSAACAAPRLTWDADTAAAGDAVALHGEGLHTGCEDGSGDTEEPFEITAARLVVDGEPVEPGPAIDGTLTAADDGTLDMQVALPPDLPEGARVIFELTVTEGPAVVSDELMIGE</sequence>
<dbReference type="PROSITE" id="PS51257">
    <property type="entry name" value="PROKAR_LIPOPROTEIN"/>
    <property type="match status" value="1"/>
</dbReference>
<evidence type="ECO:0000313" key="2">
    <source>
        <dbReference type="EMBL" id="GAA4722698.1"/>
    </source>
</evidence>
<name>A0ABP8Y9T3_9MICO</name>
<dbReference type="Proteomes" id="UP001500956">
    <property type="component" value="Unassembled WGS sequence"/>
</dbReference>
<comment type="caution">
    <text evidence="2">The sequence shown here is derived from an EMBL/GenBank/DDBJ whole genome shotgun (WGS) entry which is preliminary data.</text>
</comment>
<feature type="signal peptide" evidence="1">
    <location>
        <begin position="1"/>
        <end position="22"/>
    </location>
</feature>
<reference evidence="3" key="1">
    <citation type="journal article" date="2019" name="Int. J. Syst. Evol. Microbiol.">
        <title>The Global Catalogue of Microorganisms (GCM) 10K type strain sequencing project: providing services to taxonomists for standard genome sequencing and annotation.</title>
        <authorList>
            <consortium name="The Broad Institute Genomics Platform"/>
            <consortium name="The Broad Institute Genome Sequencing Center for Infectious Disease"/>
            <person name="Wu L."/>
            <person name="Ma J."/>
        </authorList>
    </citation>
    <scope>NUCLEOTIDE SEQUENCE [LARGE SCALE GENOMIC DNA]</scope>
    <source>
        <strain evidence="3">JCM 18063</strain>
    </source>
</reference>
<evidence type="ECO:0000256" key="1">
    <source>
        <dbReference type="SAM" id="SignalP"/>
    </source>
</evidence>
<proteinExistence type="predicted"/>
<gene>
    <name evidence="2" type="ORF">GCM10023216_10010</name>
</gene>
<protein>
    <recommendedName>
        <fullName evidence="4">Copper chaperone PCu(A)C</fullName>
    </recommendedName>
</protein>
<keyword evidence="3" id="KW-1185">Reference proteome</keyword>